<proteinExistence type="predicted"/>
<name>A0A183LX70_9TREM</name>
<evidence type="ECO:0000313" key="2">
    <source>
        <dbReference type="Proteomes" id="UP000277204"/>
    </source>
</evidence>
<reference evidence="1 2" key="1">
    <citation type="submission" date="2018-11" db="EMBL/GenBank/DDBJ databases">
        <authorList>
            <consortium name="Pathogen Informatics"/>
        </authorList>
    </citation>
    <scope>NUCLEOTIDE SEQUENCE [LARGE SCALE GENOMIC DNA]</scope>
    <source>
        <strain evidence="1 2">Zambia</strain>
    </source>
</reference>
<dbReference type="AlphaFoldDB" id="A0A183LX70"/>
<protein>
    <submittedName>
        <fullName evidence="1">Uncharacterized protein</fullName>
    </submittedName>
</protein>
<dbReference type="STRING" id="48269.A0A183LX70"/>
<dbReference type="Proteomes" id="UP000277204">
    <property type="component" value="Unassembled WGS sequence"/>
</dbReference>
<dbReference type="EMBL" id="UZAI01003635">
    <property type="protein sequence ID" value="VDO81219.1"/>
    <property type="molecule type" value="Genomic_DNA"/>
</dbReference>
<organism evidence="1 2">
    <name type="scientific">Schistosoma margrebowiei</name>
    <dbReference type="NCBI Taxonomy" id="48269"/>
    <lineage>
        <taxon>Eukaryota</taxon>
        <taxon>Metazoa</taxon>
        <taxon>Spiralia</taxon>
        <taxon>Lophotrochozoa</taxon>
        <taxon>Platyhelminthes</taxon>
        <taxon>Trematoda</taxon>
        <taxon>Digenea</taxon>
        <taxon>Strigeidida</taxon>
        <taxon>Schistosomatoidea</taxon>
        <taxon>Schistosomatidae</taxon>
        <taxon>Schistosoma</taxon>
    </lineage>
</organism>
<gene>
    <name evidence="1" type="ORF">SMRZ_LOCUS8395</name>
</gene>
<evidence type="ECO:0000313" key="1">
    <source>
        <dbReference type="EMBL" id="VDO81219.1"/>
    </source>
</evidence>
<sequence>METSTSEGKYGIQWTAQNQLDDLNFTDDLVLLSHTHKQMQTKTTSVAAVSASAGLNIHKGKTKVLKYNTENTVECCPKVKEYDYSRTSKTVSIFQNRTKALFNFSSSLKLMQSHMAVKRAQGRRPATDSSNSQWSTRTTLAPVVDLKQRVPHVDGSYRFNQLTGRLERCVSGSSGGKSKRSLKHSNTAMTNGLLFGEPNLPLGVMDEYNPMIPNEYEELARIKRERRRAEVINYPRSNCKYHNLL</sequence>
<accession>A0A183LX70</accession>
<keyword evidence="2" id="KW-1185">Reference proteome</keyword>